<dbReference type="AlphaFoldDB" id="A0A6S6LUI3"/>
<accession>A0A6S6LUI3</accession>
<dbReference type="Proteomes" id="UP000515472">
    <property type="component" value="Chromosome"/>
</dbReference>
<reference evidence="5 6" key="1">
    <citation type="submission" date="2020-06" db="EMBL/GenBank/DDBJ databases">
        <title>Interaction of electrochemicaly active bacteria, Geobacter bremensis R4 on different carbon anode.</title>
        <authorList>
            <person name="Meng L."/>
            <person name="Yoshida N."/>
        </authorList>
    </citation>
    <scope>NUCLEOTIDE SEQUENCE [LARGE SCALE GENOMIC DNA]</scope>
    <source>
        <strain evidence="5 6">R4</strain>
    </source>
</reference>
<dbReference type="PANTHER" id="PTHR45339">
    <property type="entry name" value="HYBRID SIGNAL TRANSDUCTION HISTIDINE KINASE J"/>
    <property type="match status" value="1"/>
</dbReference>
<evidence type="ECO:0000313" key="5">
    <source>
        <dbReference type="EMBL" id="BCG45607.1"/>
    </source>
</evidence>
<dbReference type="InterPro" id="IPR011006">
    <property type="entry name" value="CheY-like_superfamily"/>
</dbReference>
<dbReference type="PANTHER" id="PTHR45339:SF1">
    <property type="entry name" value="HYBRID SIGNAL TRANSDUCTION HISTIDINE KINASE J"/>
    <property type="match status" value="1"/>
</dbReference>
<sequence length="132" mass="14769">MKCLIVEDNDFSRETLSLFLAPHAEMELATDGQEGVELFETALAGGQGFDLVLLDVVMPKLDGQQALRRMRQAEREKGVSAQQKAVIIMTTALTSAEQMEQALWDGDCTDYLVKPIVRADLLALLRRYRLIN</sequence>
<dbReference type="SMART" id="SM00448">
    <property type="entry name" value="REC"/>
    <property type="match status" value="1"/>
</dbReference>
<dbReference type="EMBL" id="AP023213">
    <property type="protein sequence ID" value="BCG45607.1"/>
    <property type="molecule type" value="Genomic_DNA"/>
</dbReference>
<evidence type="ECO:0000256" key="1">
    <source>
        <dbReference type="ARBA" id="ARBA00022553"/>
    </source>
</evidence>
<keyword evidence="1 3" id="KW-0597">Phosphoprotein</keyword>
<protein>
    <submittedName>
        <fullName evidence="5">Response regulator receiver protein</fullName>
    </submittedName>
</protein>
<evidence type="ECO:0000256" key="2">
    <source>
        <dbReference type="ARBA" id="ARBA00023012"/>
    </source>
</evidence>
<gene>
    <name evidence="5" type="ORF">GEOBRER4_n0365</name>
</gene>
<organism evidence="5 6">
    <name type="scientific">Citrifermentans bremense</name>
    <dbReference type="NCBI Taxonomy" id="60035"/>
    <lineage>
        <taxon>Bacteria</taxon>
        <taxon>Pseudomonadati</taxon>
        <taxon>Thermodesulfobacteriota</taxon>
        <taxon>Desulfuromonadia</taxon>
        <taxon>Geobacterales</taxon>
        <taxon>Geobacteraceae</taxon>
        <taxon>Citrifermentans</taxon>
    </lineage>
</organism>
<keyword evidence="2" id="KW-0902">Two-component regulatory system</keyword>
<evidence type="ECO:0000259" key="4">
    <source>
        <dbReference type="PROSITE" id="PS50110"/>
    </source>
</evidence>
<dbReference type="GO" id="GO:0000160">
    <property type="term" value="P:phosphorelay signal transduction system"/>
    <property type="evidence" value="ECO:0007669"/>
    <property type="project" value="UniProtKB-KW"/>
</dbReference>
<dbReference type="SUPFAM" id="SSF52172">
    <property type="entry name" value="CheY-like"/>
    <property type="match status" value="1"/>
</dbReference>
<dbReference type="KEGG" id="gbn:GEOBRER4_03570"/>
<name>A0A6S6LUI3_9BACT</name>
<dbReference type="Gene3D" id="3.40.50.2300">
    <property type="match status" value="1"/>
</dbReference>
<keyword evidence="6" id="KW-1185">Reference proteome</keyword>
<evidence type="ECO:0000313" key="6">
    <source>
        <dbReference type="Proteomes" id="UP000515472"/>
    </source>
</evidence>
<feature type="domain" description="Response regulatory" evidence="4">
    <location>
        <begin position="2"/>
        <end position="129"/>
    </location>
</feature>
<evidence type="ECO:0000256" key="3">
    <source>
        <dbReference type="PROSITE-ProRule" id="PRU00169"/>
    </source>
</evidence>
<proteinExistence type="predicted"/>
<dbReference type="Pfam" id="PF00072">
    <property type="entry name" value="Response_reg"/>
    <property type="match status" value="1"/>
</dbReference>
<dbReference type="PROSITE" id="PS50110">
    <property type="entry name" value="RESPONSE_REGULATORY"/>
    <property type="match status" value="1"/>
</dbReference>
<dbReference type="RefSeq" id="WP_085814119.1">
    <property type="nucleotide sequence ID" value="NZ_AP023213.1"/>
</dbReference>
<feature type="modified residue" description="4-aspartylphosphate" evidence="3">
    <location>
        <position position="55"/>
    </location>
</feature>
<dbReference type="InterPro" id="IPR001789">
    <property type="entry name" value="Sig_transdc_resp-reg_receiver"/>
</dbReference>